<gene>
    <name evidence="1" type="ORF">DMC30DRAFT_448269</name>
</gene>
<accession>A0A5C5FS02</accession>
<dbReference type="EMBL" id="SOZI01000109">
    <property type="protein sequence ID" value="TNY19089.1"/>
    <property type="molecule type" value="Genomic_DNA"/>
</dbReference>
<evidence type="ECO:0000313" key="1">
    <source>
        <dbReference type="EMBL" id="TNY19089.1"/>
    </source>
</evidence>
<reference evidence="1 2" key="1">
    <citation type="submission" date="2019-03" db="EMBL/GenBank/DDBJ databases">
        <title>Rhodosporidium diobovatum UCD-FST 08-225 genome sequencing, assembly, and annotation.</title>
        <authorList>
            <person name="Fakankun I.U."/>
            <person name="Fristensky B."/>
            <person name="Levin D.B."/>
        </authorList>
    </citation>
    <scope>NUCLEOTIDE SEQUENCE [LARGE SCALE GENOMIC DNA]</scope>
    <source>
        <strain evidence="1 2">UCD-FST 08-225</strain>
    </source>
</reference>
<dbReference type="Proteomes" id="UP000311382">
    <property type="component" value="Unassembled WGS sequence"/>
</dbReference>
<evidence type="ECO:0000313" key="2">
    <source>
        <dbReference type="Proteomes" id="UP000311382"/>
    </source>
</evidence>
<organism evidence="1 2">
    <name type="scientific">Rhodotorula diobovata</name>
    <dbReference type="NCBI Taxonomy" id="5288"/>
    <lineage>
        <taxon>Eukaryota</taxon>
        <taxon>Fungi</taxon>
        <taxon>Dikarya</taxon>
        <taxon>Basidiomycota</taxon>
        <taxon>Pucciniomycotina</taxon>
        <taxon>Microbotryomycetes</taxon>
        <taxon>Sporidiobolales</taxon>
        <taxon>Sporidiobolaceae</taxon>
        <taxon>Rhodotorula</taxon>
    </lineage>
</organism>
<protein>
    <submittedName>
        <fullName evidence="1">Uncharacterized protein</fullName>
    </submittedName>
</protein>
<comment type="caution">
    <text evidence="1">The sequence shown here is derived from an EMBL/GenBank/DDBJ whole genome shotgun (WGS) entry which is preliminary data.</text>
</comment>
<dbReference type="AlphaFoldDB" id="A0A5C5FS02"/>
<sequence length="295" mass="32739">MDVCRSYSPGSSTVDLSWLDVSLVLIELDGLSLHISLSYPRAMRTSIKGALTEIVRHLKSEILDAEVWQALAAVDDTLQPPRTFQHALYSAVIGLRLGLEAKTFAGKAEVMNAFYAMQELIARGAGGRRKTLRGHGQNFVALPRSLAFCYFTEALRELQHAASGWTQSRTMREVVDKAVSHLFRQIPAPEWAELVPLDPTSNPPTSYQNVVLHRLGALKQALELGSLTAPSVFATQFDSLVELINEGKRQFRLVRDGPAHVVQSLAKGPAPRQLITDRRARMYGIDPEDLARRWA</sequence>
<proteinExistence type="predicted"/>
<name>A0A5C5FS02_9BASI</name>
<keyword evidence="2" id="KW-1185">Reference proteome</keyword>